<organism evidence="5">
    <name type="scientific">Staphylococcus phage HS15</name>
    <dbReference type="NCBI Taxonomy" id="3056405"/>
    <lineage>
        <taxon>Viruses</taxon>
    </lineage>
</organism>
<evidence type="ECO:0000313" key="5">
    <source>
        <dbReference type="EMBL" id="WLJ26136.1"/>
    </source>
</evidence>
<evidence type="ECO:0000256" key="2">
    <source>
        <dbReference type="ARBA" id="ARBA00023125"/>
    </source>
</evidence>
<dbReference type="Gene3D" id="3.30.730.10">
    <property type="entry name" value="AP2/ERF domain"/>
    <property type="match status" value="1"/>
</dbReference>
<proteinExistence type="predicted"/>
<dbReference type="EMBL" id="OQ890322">
    <property type="protein sequence ID" value="WLJ26136.1"/>
    <property type="molecule type" value="Genomic_DNA"/>
</dbReference>
<feature type="domain" description="AP2/ERF" evidence="4">
    <location>
        <begin position="99"/>
        <end position="158"/>
    </location>
</feature>
<name>A0AA50ACQ5_9VIRU</name>
<reference evidence="5" key="1">
    <citation type="submission" date="2023-04" db="EMBL/GenBank/DDBJ databases">
        <title>The human skin virome in hidradenitis suppurativa patients.</title>
        <authorList>
            <person name="Jansen D."/>
        </authorList>
    </citation>
    <scope>NUCLEOTIDE SEQUENCE</scope>
    <source>
        <strain evidence="5">VC3_JansenPhageL</strain>
    </source>
</reference>
<dbReference type="InterPro" id="IPR036955">
    <property type="entry name" value="AP2/ERF_dom_sf"/>
</dbReference>
<evidence type="ECO:0000259" key="4">
    <source>
        <dbReference type="PROSITE" id="PS51032"/>
    </source>
</evidence>
<dbReference type="PROSITE" id="PS51032">
    <property type="entry name" value="AP2_ERF"/>
    <property type="match status" value="1"/>
</dbReference>
<evidence type="ECO:0000256" key="1">
    <source>
        <dbReference type="ARBA" id="ARBA00023015"/>
    </source>
</evidence>
<dbReference type="InterPro" id="IPR016177">
    <property type="entry name" value="DNA-bd_dom_sf"/>
</dbReference>
<protein>
    <submittedName>
        <fullName evidence="5">ATERF1/DNA complex factor</fullName>
    </submittedName>
</protein>
<dbReference type="GO" id="GO:0003700">
    <property type="term" value="F:DNA-binding transcription factor activity"/>
    <property type="evidence" value="ECO:0007669"/>
    <property type="project" value="InterPro"/>
</dbReference>
<dbReference type="SUPFAM" id="SSF54171">
    <property type="entry name" value="DNA-binding domain"/>
    <property type="match status" value="1"/>
</dbReference>
<sequence length="266" mass="31200">MAIVRGVRKMVKSIFLQDGEEIFVDDEDYERVNQHTWYKFYTGNTRHIKKGDKKTTSLANFLVEGSTQKEKNNYFTKDNLVDLRYANRYQRARGQSVSKYKGVNFNKKDRKWWAQIYVDGKTKLLGRFSNEDDAALAYNRGVDEYFNSDGYKNKIGYDNRVPSRTYRTFDGQKTKHKGKTGYKGVTYSSKKLNYLSRISYKLNRYQIMYSKSKEQSALVYNKCALYLYGDDAILNDVPMTDELKEFISNWEIPDKIKALKEGADNE</sequence>
<keyword evidence="2" id="KW-0238">DNA-binding</keyword>
<dbReference type="InterPro" id="IPR001471">
    <property type="entry name" value="AP2/ERF_dom"/>
</dbReference>
<dbReference type="GO" id="GO:0003677">
    <property type="term" value="F:DNA binding"/>
    <property type="evidence" value="ECO:0007669"/>
    <property type="project" value="UniProtKB-KW"/>
</dbReference>
<evidence type="ECO:0000256" key="3">
    <source>
        <dbReference type="ARBA" id="ARBA00023163"/>
    </source>
</evidence>
<keyword evidence="1" id="KW-0805">Transcription regulation</keyword>
<accession>A0AA50ACQ5</accession>
<keyword evidence="3" id="KW-0804">Transcription</keyword>